<dbReference type="VEuPathDB" id="TrichDB:TVAG_230120"/>
<dbReference type="eggNOG" id="KOG4424">
    <property type="taxonomic scope" value="Eukaryota"/>
</dbReference>
<dbReference type="InParanoid" id="A2F100"/>
<keyword evidence="3" id="KW-1185">Reference proteome</keyword>
<reference evidence="2" key="1">
    <citation type="submission" date="2006-10" db="EMBL/GenBank/DDBJ databases">
        <authorList>
            <person name="Amadeo P."/>
            <person name="Zhao Q."/>
            <person name="Wortman J."/>
            <person name="Fraser-Liggett C."/>
            <person name="Carlton J."/>
        </authorList>
    </citation>
    <scope>NUCLEOTIDE SEQUENCE</scope>
    <source>
        <strain evidence="2">G3</strain>
    </source>
</reference>
<dbReference type="PANTHER" id="PTHR12673">
    <property type="entry name" value="FACIOGENITAL DYSPLASIA PROTEIN"/>
    <property type="match status" value="1"/>
</dbReference>
<dbReference type="Gene3D" id="1.20.900.10">
    <property type="entry name" value="Dbl homology (DH) domain"/>
    <property type="match status" value="1"/>
</dbReference>
<proteinExistence type="predicted"/>
<dbReference type="PANTHER" id="PTHR12673:SF159">
    <property type="entry name" value="LD03170P"/>
    <property type="match status" value="1"/>
</dbReference>
<feature type="domain" description="DH" evidence="1">
    <location>
        <begin position="199"/>
        <end position="379"/>
    </location>
</feature>
<accession>A2F100</accession>
<dbReference type="InterPro" id="IPR015915">
    <property type="entry name" value="Kelch-typ_b-propeller"/>
</dbReference>
<dbReference type="Proteomes" id="UP000001542">
    <property type="component" value="Unassembled WGS sequence"/>
</dbReference>
<organism evidence="2 3">
    <name type="scientific">Trichomonas vaginalis (strain ATCC PRA-98 / G3)</name>
    <dbReference type="NCBI Taxonomy" id="412133"/>
    <lineage>
        <taxon>Eukaryota</taxon>
        <taxon>Metamonada</taxon>
        <taxon>Parabasalia</taxon>
        <taxon>Trichomonadida</taxon>
        <taxon>Trichomonadidae</taxon>
        <taxon>Trichomonas</taxon>
    </lineage>
</organism>
<dbReference type="GO" id="GO:0005085">
    <property type="term" value="F:guanyl-nucleotide exchange factor activity"/>
    <property type="evidence" value="ECO:0000318"/>
    <property type="project" value="GO_Central"/>
</dbReference>
<dbReference type="AlphaFoldDB" id="A2F100"/>
<dbReference type="Pfam" id="PF00621">
    <property type="entry name" value="RhoGEF"/>
    <property type="match status" value="1"/>
</dbReference>
<dbReference type="SMR" id="A2F100"/>
<dbReference type="SUPFAM" id="SSF117281">
    <property type="entry name" value="Kelch motif"/>
    <property type="match status" value="1"/>
</dbReference>
<name>A2F100_TRIV3</name>
<evidence type="ECO:0000259" key="1">
    <source>
        <dbReference type="PROSITE" id="PS50010"/>
    </source>
</evidence>
<dbReference type="STRING" id="5722.A2F100"/>
<dbReference type="KEGG" id="tva:4759237"/>
<dbReference type="Pfam" id="PF24681">
    <property type="entry name" value="Kelch_KLHDC2_KLHL20_DRC7"/>
    <property type="match status" value="1"/>
</dbReference>
<dbReference type="PROSITE" id="PS50010">
    <property type="entry name" value="DH_2"/>
    <property type="match status" value="1"/>
</dbReference>
<dbReference type="SUPFAM" id="SSF48065">
    <property type="entry name" value="DBL homology domain (DH-domain)"/>
    <property type="match status" value="1"/>
</dbReference>
<dbReference type="EMBL" id="DS113568">
    <property type="protein sequence ID" value="EAY01408.1"/>
    <property type="molecule type" value="Genomic_DNA"/>
</dbReference>
<protein>
    <submittedName>
        <fullName evidence="2">Kelch motif family protein</fullName>
    </submittedName>
</protein>
<dbReference type="OrthoDB" id="660555at2759"/>
<evidence type="ECO:0000313" key="2">
    <source>
        <dbReference type="EMBL" id="EAY01408.1"/>
    </source>
</evidence>
<dbReference type="InterPro" id="IPR035899">
    <property type="entry name" value="DBL_dom_sf"/>
</dbReference>
<dbReference type="InterPro" id="IPR051092">
    <property type="entry name" value="FYVE_RhoGEF_PH"/>
</dbReference>
<dbReference type="GO" id="GO:0005737">
    <property type="term" value="C:cytoplasm"/>
    <property type="evidence" value="ECO:0000318"/>
    <property type="project" value="GO_Central"/>
</dbReference>
<dbReference type="Gene3D" id="2.120.10.80">
    <property type="entry name" value="Kelch-type beta propeller"/>
    <property type="match status" value="1"/>
</dbReference>
<gene>
    <name evidence="2" type="ORF">TVAG_230120</name>
</gene>
<sequence length="840" mass="96686">MSKYGVVQILHFPSGKYYLVPLYNIIHTRMKCSQIIDLFKEQIKSTENLNLSLRSINGFSLLLDDTDDIFGMCPELQILPTKRYETEAANFFLAATIVKEGAPRAVTISFPVISTDMQLYYNYIVSLKYPLKLKKVQLHLAHLHDVPDDQVASSFKFYSVTGDEYNIDTFHEQAMKDFLYSRVYVVYDASEKSKKIMRLRYLSVKEIVETEGTYVETLRGFEKNVGGFFRRTGWVPKDLYTMLLQSANYILSLHEEMYNDFQKIDIDYMACVGWIFKKFVPFLKIYLNYMATYDQVLSIIKNYMLNPQYEQIFEDFRMSEYAKEIRFDGILIKPVQRAPKYKLLLRETFKYTTKHHPDYKNLIDAMNMCTVSMKTLDENVLHLERRQQVFQYSNCFKPKVPVIQPNRELLYLAQVQKRDCYAFFVFSDEFWICLNKKGTYQLSKQLNYNNLSIIPYAIQSVCLRYDGEDTIYSCKDAESRDELVKFFREASILRQASVGCDVSINVETIPQMVCPLPALEKHAMIHVNGYLYIYGGYLKDNQLNEDLYMVKTDDMSVQVFKMNSRWPQARSQCAICSRGTEIYIFGGTNDGKTALNDFWKFNTARPSWSSVYTADQITPPPSINPACYCNDEAMYIVSGVESLEVWKFVFEEMKWSKVTTGGISLKPIIGGTIYPVPKNAFIMVGGTFVDGKSNDNPILLQRMGEIVTFAEVNGVSLMDRNSRDACQINNSIIVPGTRQDPIMMCLMIDSHTWLAPRVQGNIIAADNSASTSDGKFVYLHGGVNDVNEVISVLYKITVKTDLNQIGNILGMQDPFYEDALLKRFVAAPNTIKDAPWVEQK</sequence>
<dbReference type="VEuPathDB" id="TrichDB:TVAGG3_0324190"/>
<dbReference type="SMART" id="SM00325">
    <property type="entry name" value="RhoGEF"/>
    <property type="match status" value="1"/>
</dbReference>
<reference evidence="2" key="2">
    <citation type="journal article" date="2007" name="Science">
        <title>Draft genome sequence of the sexually transmitted pathogen Trichomonas vaginalis.</title>
        <authorList>
            <person name="Carlton J.M."/>
            <person name="Hirt R.P."/>
            <person name="Silva J.C."/>
            <person name="Delcher A.L."/>
            <person name="Schatz M."/>
            <person name="Zhao Q."/>
            <person name="Wortman J.R."/>
            <person name="Bidwell S.L."/>
            <person name="Alsmark U.C.M."/>
            <person name="Besteiro S."/>
            <person name="Sicheritz-Ponten T."/>
            <person name="Noel C.J."/>
            <person name="Dacks J.B."/>
            <person name="Foster P.G."/>
            <person name="Simillion C."/>
            <person name="Van de Peer Y."/>
            <person name="Miranda-Saavedra D."/>
            <person name="Barton G.J."/>
            <person name="Westrop G.D."/>
            <person name="Mueller S."/>
            <person name="Dessi D."/>
            <person name="Fiori P.L."/>
            <person name="Ren Q."/>
            <person name="Paulsen I."/>
            <person name="Zhang H."/>
            <person name="Bastida-Corcuera F.D."/>
            <person name="Simoes-Barbosa A."/>
            <person name="Brown M.T."/>
            <person name="Hayes R.D."/>
            <person name="Mukherjee M."/>
            <person name="Okumura C.Y."/>
            <person name="Schneider R."/>
            <person name="Smith A.J."/>
            <person name="Vanacova S."/>
            <person name="Villalvazo M."/>
            <person name="Haas B.J."/>
            <person name="Pertea M."/>
            <person name="Feldblyum T.V."/>
            <person name="Utterback T.R."/>
            <person name="Shu C.L."/>
            <person name="Osoegawa K."/>
            <person name="de Jong P.J."/>
            <person name="Hrdy I."/>
            <person name="Horvathova L."/>
            <person name="Zubacova Z."/>
            <person name="Dolezal P."/>
            <person name="Malik S.B."/>
            <person name="Logsdon J.M. Jr."/>
            <person name="Henze K."/>
            <person name="Gupta A."/>
            <person name="Wang C.C."/>
            <person name="Dunne R.L."/>
            <person name="Upcroft J.A."/>
            <person name="Upcroft P."/>
            <person name="White O."/>
            <person name="Salzberg S.L."/>
            <person name="Tang P."/>
            <person name="Chiu C.-H."/>
            <person name="Lee Y.-S."/>
            <person name="Embley T.M."/>
            <person name="Coombs G.H."/>
            <person name="Mottram J.C."/>
            <person name="Tachezy J."/>
            <person name="Fraser-Liggett C.M."/>
            <person name="Johnson P.J."/>
        </authorList>
    </citation>
    <scope>NUCLEOTIDE SEQUENCE [LARGE SCALE GENOMIC DNA]</scope>
    <source>
        <strain evidence="2">G3</strain>
    </source>
</reference>
<dbReference type="RefSeq" id="XP_001314130.1">
    <property type="nucleotide sequence ID" value="XM_001314119.1"/>
</dbReference>
<evidence type="ECO:0000313" key="3">
    <source>
        <dbReference type="Proteomes" id="UP000001542"/>
    </source>
</evidence>
<dbReference type="InterPro" id="IPR000219">
    <property type="entry name" value="DH_dom"/>
</dbReference>